<name>A0A6M8ENL4_9BACT</name>
<protein>
    <recommendedName>
        <fullName evidence="4">Type II secretion system protein</fullName>
    </recommendedName>
</protein>
<keyword evidence="1" id="KW-0472">Membrane</keyword>
<keyword evidence="1" id="KW-1133">Transmembrane helix</keyword>
<organism evidence="2 3">
    <name type="scientific">Arcobacter acticola</name>
    <dbReference type="NCBI Taxonomy" id="1849015"/>
    <lineage>
        <taxon>Bacteria</taxon>
        <taxon>Pseudomonadati</taxon>
        <taxon>Campylobacterota</taxon>
        <taxon>Epsilonproteobacteria</taxon>
        <taxon>Campylobacterales</taxon>
        <taxon>Arcobacteraceae</taxon>
        <taxon>Arcobacter</taxon>
    </lineage>
</organism>
<evidence type="ECO:0000256" key="1">
    <source>
        <dbReference type="SAM" id="Phobius"/>
    </source>
</evidence>
<dbReference type="RefSeq" id="WP_172127615.1">
    <property type="nucleotide sequence ID" value="NZ_CP042652.1"/>
</dbReference>
<sequence length="209" mass="24266">MKKSFSVLEIILVITLLGFLYTAFLPKTKINNLDELTNRISLYITHLRYKALIDDKYDLSDPLWHKQRWTIKFFNCRKSVGGIYYTIYTDRNKSGHPSAEDSLKDPLSNKNIYSFNTCNENDENSKYVLLTKQYDIEDVNISCNDTTTLGQLSFGSDGKIYSKLSAFDNESEEYEITEPCTIKFISKNKDTKEITIYPFTGYSKQEKVE</sequence>
<dbReference type="Proteomes" id="UP000503483">
    <property type="component" value="Chromosome"/>
</dbReference>
<evidence type="ECO:0008006" key="4">
    <source>
        <dbReference type="Google" id="ProtNLM"/>
    </source>
</evidence>
<dbReference type="KEGG" id="paco:AACT_2592"/>
<evidence type="ECO:0000313" key="3">
    <source>
        <dbReference type="Proteomes" id="UP000503483"/>
    </source>
</evidence>
<accession>A0A6M8ENL4</accession>
<keyword evidence="1" id="KW-0812">Transmembrane</keyword>
<keyword evidence="3" id="KW-1185">Reference proteome</keyword>
<dbReference type="EMBL" id="CP042652">
    <property type="protein sequence ID" value="QKE29669.1"/>
    <property type="molecule type" value="Genomic_DNA"/>
</dbReference>
<reference evidence="2 3" key="1">
    <citation type="submission" date="2019-08" db="EMBL/GenBank/DDBJ databases">
        <title>Complete genome sequence of Arcobacter acticola.</title>
        <authorList>
            <person name="Miller W."/>
        </authorList>
    </citation>
    <scope>NUCLEOTIDE SEQUENCE [LARGE SCALE GENOMIC DNA]</scope>
    <source>
        <strain evidence="2 3">KCTC 52212</strain>
    </source>
</reference>
<feature type="transmembrane region" description="Helical" evidence="1">
    <location>
        <begin position="7"/>
        <end position="25"/>
    </location>
</feature>
<gene>
    <name evidence="2" type="ORF">AACT_2592</name>
</gene>
<evidence type="ECO:0000313" key="2">
    <source>
        <dbReference type="EMBL" id="QKE29669.1"/>
    </source>
</evidence>
<dbReference type="AlphaFoldDB" id="A0A6M8ENL4"/>
<proteinExistence type="predicted"/>